<dbReference type="PANTHER" id="PTHR24421">
    <property type="entry name" value="NITRATE/NITRITE SENSOR PROTEIN NARX-RELATED"/>
    <property type="match status" value="1"/>
</dbReference>
<dbReference type="Pfam" id="PF07730">
    <property type="entry name" value="HisKA_3"/>
    <property type="match status" value="1"/>
</dbReference>
<dbReference type="Pfam" id="PF02518">
    <property type="entry name" value="HATPase_c"/>
    <property type="match status" value="1"/>
</dbReference>
<dbReference type="SUPFAM" id="SSF55874">
    <property type="entry name" value="ATPase domain of HSP90 chaperone/DNA topoisomerase II/histidine kinase"/>
    <property type="match status" value="1"/>
</dbReference>
<keyword evidence="9" id="KW-0472">Membrane</keyword>
<dbReference type="RefSeq" id="WP_111147721.1">
    <property type="nucleotide sequence ID" value="NZ_QKRB01000049.1"/>
</dbReference>
<feature type="domain" description="Signal transduction histidine kinase subgroup 3 dimerisation and phosphoacceptor" evidence="11">
    <location>
        <begin position="80"/>
        <end position="144"/>
    </location>
</feature>
<keyword evidence="8" id="KW-0902">Two-component regulatory system</keyword>
<evidence type="ECO:0000259" key="11">
    <source>
        <dbReference type="Pfam" id="PF07730"/>
    </source>
</evidence>
<evidence type="ECO:0000256" key="3">
    <source>
        <dbReference type="ARBA" id="ARBA00022553"/>
    </source>
</evidence>
<keyword evidence="5" id="KW-0547">Nucleotide-binding</keyword>
<evidence type="ECO:0000256" key="9">
    <source>
        <dbReference type="SAM" id="Phobius"/>
    </source>
</evidence>
<dbReference type="InterPro" id="IPR036890">
    <property type="entry name" value="HATPase_C_sf"/>
</dbReference>
<dbReference type="GO" id="GO:0016020">
    <property type="term" value="C:membrane"/>
    <property type="evidence" value="ECO:0007669"/>
    <property type="project" value="InterPro"/>
</dbReference>
<keyword evidence="7" id="KW-0067">ATP-binding</keyword>
<evidence type="ECO:0000259" key="10">
    <source>
        <dbReference type="Pfam" id="PF02518"/>
    </source>
</evidence>
<keyword evidence="6 12" id="KW-0418">Kinase</keyword>
<reference evidence="12 13" key="1">
    <citation type="submission" date="2018-06" db="EMBL/GenBank/DDBJ databases">
        <title>Paenibacillus imtechensis sp. nov.</title>
        <authorList>
            <person name="Pinnaka A.K."/>
            <person name="Singh H."/>
            <person name="Kaur M."/>
        </authorList>
    </citation>
    <scope>NUCLEOTIDE SEQUENCE [LARGE SCALE GENOMIC DNA]</scope>
    <source>
        <strain evidence="12 13">SMB1</strain>
    </source>
</reference>
<dbReference type="InterPro" id="IPR011712">
    <property type="entry name" value="Sig_transdc_His_kin_sub3_dim/P"/>
</dbReference>
<dbReference type="GO" id="GO:0000155">
    <property type="term" value="F:phosphorelay sensor kinase activity"/>
    <property type="evidence" value="ECO:0007669"/>
    <property type="project" value="InterPro"/>
</dbReference>
<keyword evidence="13" id="KW-1185">Reference proteome</keyword>
<dbReference type="EMBL" id="QKRB01000049">
    <property type="protein sequence ID" value="PZD94824.1"/>
    <property type="molecule type" value="Genomic_DNA"/>
</dbReference>
<dbReference type="AlphaFoldDB" id="A0A2W1LK09"/>
<dbReference type="CDD" id="cd16917">
    <property type="entry name" value="HATPase_UhpB-NarQ-NarX-like"/>
    <property type="match status" value="1"/>
</dbReference>
<gene>
    <name evidence="12" type="ORF">DNH61_16145</name>
</gene>
<evidence type="ECO:0000256" key="4">
    <source>
        <dbReference type="ARBA" id="ARBA00022679"/>
    </source>
</evidence>
<dbReference type="Proteomes" id="UP000249522">
    <property type="component" value="Unassembled WGS sequence"/>
</dbReference>
<comment type="caution">
    <text evidence="12">The sequence shown here is derived from an EMBL/GenBank/DDBJ whole genome shotgun (WGS) entry which is preliminary data.</text>
</comment>
<accession>A0A2W1LK09</accession>
<evidence type="ECO:0000256" key="5">
    <source>
        <dbReference type="ARBA" id="ARBA00022741"/>
    </source>
</evidence>
<name>A0A2W1LK09_9BACL</name>
<feature type="domain" description="Histidine kinase/HSP90-like ATPase" evidence="10">
    <location>
        <begin position="188"/>
        <end position="278"/>
    </location>
</feature>
<dbReference type="InterPro" id="IPR050482">
    <property type="entry name" value="Sensor_HK_TwoCompSys"/>
</dbReference>
<evidence type="ECO:0000256" key="6">
    <source>
        <dbReference type="ARBA" id="ARBA00022777"/>
    </source>
</evidence>
<dbReference type="EC" id="2.7.13.3" evidence="2"/>
<evidence type="ECO:0000256" key="7">
    <source>
        <dbReference type="ARBA" id="ARBA00022840"/>
    </source>
</evidence>
<dbReference type="PANTHER" id="PTHR24421:SF10">
    <property type="entry name" value="NITRATE_NITRITE SENSOR PROTEIN NARQ"/>
    <property type="match status" value="1"/>
</dbReference>
<evidence type="ECO:0000256" key="2">
    <source>
        <dbReference type="ARBA" id="ARBA00012438"/>
    </source>
</evidence>
<sequence length="287" mass="32053">MTYKQIKYLILWIPTVTIGLWEYLRHTVLLPYISMELGNVLAPVLVLLVTVTLLRKLFTILEETQEALHRERLTKAGLEEREQLARELHDGISQSLFLMSVKLDKLDRAESDEDLKRVSEQIRSTVRRVYEDVRQSIANLQHPPAAVNSSWQQTIEAVIAEALSGSGLKADLDWRIPDHLLTIREKVELVAIIREALLNARKHAEADNVRIFCEPAGSMGGFRCMVGDNGKGTEAHRLHSAGCFGIRMMESRAAEMGWSLTIDSGLDQLTGGTVVTITKRGADAADG</sequence>
<comment type="catalytic activity">
    <reaction evidence="1">
        <text>ATP + protein L-histidine = ADP + protein N-phospho-L-histidine.</text>
        <dbReference type="EC" id="2.7.13.3"/>
    </reaction>
</comment>
<protein>
    <recommendedName>
        <fullName evidence="2">histidine kinase</fullName>
        <ecNumber evidence="2">2.7.13.3</ecNumber>
    </recommendedName>
</protein>
<keyword evidence="3" id="KW-0597">Phosphoprotein</keyword>
<dbReference type="Gene3D" id="3.30.565.10">
    <property type="entry name" value="Histidine kinase-like ATPase, C-terminal domain"/>
    <property type="match status" value="1"/>
</dbReference>
<keyword evidence="9" id="KW-1133">Transmembrane helix</keyword>
<dbReference type="GO" id="GO:0046983">
    <property type="term" value="F:protein dimerization activity"/>
    <property type="evidence" value="ECO:0007669"/>
    <property type="project" value="InterPro"/>
</dbReference>
<dbReference type="InterPro" id="IPR003594">
    <property type="entry name" value="HATPase_dom"/>
</dbReference>
<proteinExistence type="predicted"/>
<evidence type="ECO:0000256" key="8">
    <source>
        <dbReference type="ARBA" id="ARBA00023012"/>
    </source>
</evidence>
<evidence type="ECO:0000313" key="12">
    <source>
        <dbReference type="EMBL" id="PZD94824.1"/>
    </source>
</evidence>
<evidence type="ECO:0000256" key="1">
    <source>
        <dbReference type="ARBA" id="ARBA00000085"/>
    </source>
</evidence>
<dbReference type="OrthoDB" id="773385at2"/>
<feature type="transmembrane region" description="Helical" evidence="9">
    <location>
        <begin position="36"/>
        <end position="54"/>
    </location>
</feature>
<dbReference type="GO" id="GO:0005524">
    <property type="term" value="F:ATP binding"/>
    <property type="evidence" value="ECO:0007669"/>
    <property type="project" value="UniProtKB-KW"/>
</dbReference>
<keyword evidence="4" id="KW-0808">Transferase</keyword>
<organism evidence="12 13">
    <name type="scientific">Paenibacillus sambharensis</name>
    <dbReference type="NCBI Taxonomy" id="1803190"/>
    <lineage>
        <taxon>Bacteria</taxon>
        <taxon>Bacillati</taxon>
        <taxon>Bacillota</taxon>
        <taxon>Bacilli</taxon>
        <taxon>Bacillales</taxon>
        <taxon>Paenibacillaceae</taxon>
        <taxon>Paenibacillus</taxon>
    </lineage>
</organism>
<dbReference type="Gene3D" id="1.20.5.1930">
    <property type="match status" value="1"/>
</dbReference>
<keyword evidence="9" id="KW-0812">Transmembrane</keyword>
<evidence type="ECO:0000313" key="13">
    <source>
        <dbReference type="Proteomes" id="UP000249522"/>
    </source>
</evidence>